<evidence type="ECO:0000256" key="7">
    <source>
        <dbReference type="ARBA" id="ARBA00022777"/>
    </source>
</evidence>
<dbReference type="GO" id="GO:0000287">
    <property type="term" value="F:magnesium ion binding"/>
    <property type="evidence" value="ECO:0007669"/>
    <property type="project" value="UniProtKB-UniRule"/>
</dbReference>
<evidence type="ECO:0000256" key="10">
    <source>
        <dbReference type="ARBA" id="ARBA00022977"/>
    </source>
</evidence>
<dbReference type="HAMAP" id="MF_00228">
    <property type="entry name" value="Thz_kinase"/>
    <property type="match status" value="1"/>
</dbReference>
<dbReference type="UniPathway" id="UPA00060">
    <property type="reaction ID" value="UER00139"/>
</dbReference>
<sequence length="264" mass="27651">MLDFTRLDKVRRQRPLIHCVSNIVTANDCANLALAVGASPMMAQAPEEMEAISAVSDATVLNTGTPDAEKFRACRICAVSARHPVVLDPVGVGASPWRLGQVRALLDLFTPSILRVNLGEARALLGSDGQEQGVDSPLPASREARRDTAMDLARRRGTAVLLSGPEDLITDGARVWCVTGGSGRMSLVTGTGCMLSVLCGVFAAVEPDAAAAAALASAFWKICARRAEHLAADRGSGSFRTALLDAANTLTASDAAREAEILTL</sequence>
<dbReference type="GO" id="GO:0004417">
    <property type="term" value="F:hydroxyethylthiazole kinase activity"/>
    <property type="evidence" value="ECO:0007669"/>
    <property type="project" value="UniProtKB-UniRule"/>
</dbReference>
<evidence type="ECO:0000313" key="13">
    <source>
        <dbReference type="Proteomes" id="UP000298642"/>
    </source>
</evidence>
<feature type="binding site" evidence="11">
    <location>
        <position position="42"/>
    </location>
    <ligand>
        <name>substrate</name>
    </ligand>
</feature>
<evidence type="ECO:0000256" key="5">
    <source>
        <dbReference type="ARBA" id="ARBA00022723"/>
    </source>
</evidence>
<dbReference type="GO" id="GO:0009229">
    <property type="term" value="P:thiamine diphosphate biosynthetic process"/>
    <property type="evidence" value="ECO:0007669"/>
    <property type="project" value="UniProtKB-UniRule"/>
</dbReference>
<dbReference type="GeneID" id="89520582"/>
<comment type="function">
    <text evidence="11">Catalyzes the phosphorylation of the hydroxyl group of 4-methyl-5-beta-hydroxyethylthiazole (THZ).</text>
</comment>
<accession>A0A4D7B066</accession>
<evidence type="ECO:0000256" key="2">
    <source>
        <dbReference type="ARBA" id="ARBA00001946"/>
    </source>
</evidence>
<organism evidence="12 13">
    <name type="scientific">Dysosmobacter welbionis</name>
    <dbReference type="NCBI Taxonomy" id="2093857"/>
    <lineage>
        <taxon>Bacteria</taxon>
        <taxon>Bacillati</taxon>
        <taxon>Bacillota</taxon>
        <taxon>Clostridia</taxon>
        <taxon>Eubacteriales</taxon>
        <taxon>Oscillospiraceae</taxon>
        <taxon>Dysosmobacter</taxon>
    </lineage>
</organism>
<dbReference type="EMBL" id="CP034413">
    <property type="protein sequence ID" value="QCI59582.1"/>
    <property type="molecule type" value="Genomic_DNA"/>
</dbReference>
<dbReference type="EC" id="2.7.1.50" evidence="11"/>
<dbReference type="CDD" id="cd01170">
    <property type="entry name" value="THZ_kinase"/>
    <property type="match status" value="1"/>
</dbReference>
<keyword evidence="13" id="KW-1185">Reference proteome</keyword>
<evidence type="ECO:0000256" key="11">
    <source>
        <dbReference type="HAMAP-Rule" id="MF_00228"/>
    </source>
</evidence>
<keyword evidence="9 11" id="KW-0460">Magnesium</keyword>
<keyword evidence="4 11" id="KW-0808">Transferase</keyword>
<dbReference type="Proteomes" id="UP000298642">
    <property type="component" value="Chromosome"/>
</dbReference>
<evidence type="ECO:0000256" key="6">
    <source>
        <dbReference type="ARBA" id="ARBA00022741"/>
    </source>
</evidence>
<evidence type="ECO:0000256" key="1">
    <source>
        <dbReference type="ARBA" id="ARBA00001771"/>
    </source>
</evidence>
<dbReference type="InterPro" id="IPR029056">
    <property type="entry name" value="Ribokinase-like"/>
</dbReference>
<name>A0A4D7B066_9FIRM</name>
<feature type="binding site" evidence="11">
    <location>
        <position position="190"/>
    </location>
    <ligand>
        <name>substrate</name>
    </ligand>
</feature>
<comment type="similarity">
    <text evidence="11">Belongs to the Thz kinase family.</text>
</comment>
<comment type="pathway">
    <text evidence="3 11">Cofactor biosynthesis; thiamine diphosphate biosynthesis; 4-methyl-5-(2-phosphoethyl)-thiazole from 5-(2-hydroxyethyl)-4-methylthiazole: step 1/1.</text>
</comment>
<gene>
    <name evidence="11 12" type="primary">thiM</name>
    <name evidence="12" type="ORF">EIO64_10425</name>
</gene>
<evidence type="ECO:0000256" key="4">
    <source>
        <dbReference type="ARBA" id="ARBA00022679"/>
    </source>
</evidence>
<dbReference type="InterPro" id="IPR000417">
    <property type="entry name" value="Hyethyz_kinase"/>
</dbReference>
<reference evidence="13" key="1">
    <citation type="submission" date="2018-12" db="EMBL/GenBank/DDBJ databases">
        <title>Dusodibacter welbiota gen. nov., sp. nov., isolated from human faeces and emended description of the Oscillibacter genus.</title>
        <authorList>
            <person name="Le Roy T."/>
            <person name="Van der Smissen P."/>
            <person name="Delzenne N."/>
            <person name="Muccioli G."/>
            <person name="Collet J.F."/>
            <person name="Cani P.D."/>
        </authorList>
    </citation>
    <scope>NUCLEOTIDE SEQUENCE [LARGE SCALE GENOMIC DNA]</scope>
    <source>
        <strain evidence="13">J115</strain>
    </source>
</reference>
<dbReference type="SUPFAM" id="SSF53613">
    <property type="entry name" value="Ribokinase-like"/>
    <property type="match status" value="1"/>
</dbReference>
<dbReference type="PRINTS" id="PR01099">
    <property type="entry name" value="HYETHTZKNASE"/>
</dbReference>
<keyword evidence="5 11" id="KW-0479">Metal-binding</keyword>
<dbReference type="Pfam" id="PF02110">
    <property type="entry name" value="HK"/>
    <property type="match status" value="1"/>
</dbReference>
<dbReference type="GO" id="GO:0005524">
    <property type="term" value="F:ATP binding"/>
    <property type="evidence" value="ECO:0007669"/>
    <property type="project" value="UniProtKB-UniRule"/>
</dbReference>
<keyword evidence="8 11" id="KW-0067">ATP-binding</keyword>
<evidence type="ECO:0000256" key="8">
    <source>
        <dbReference type="ARBA" id="ARBA00022840"/>
    </source>
</evidence>
<feature type="binding site" evidence="11">
    <location>
        <position position="163"/>
    </location>
    <ligand>
        <name>ATP</name>
        <dbReference type="ChEBI" id="CHEBI:30616"/>
    </ligand>
</feature>
<dbReference type="NCBIfam" id="NF006830">
    <property type="entry name" value="PRK09355.1"/>
    <property type="match status" value="1"/>
</dbReference>
<keyword evidence="6 11" id="KW-0547">Nucleotide-binding</keyword>
<dbReference type="RefSeq" id="WP_021751037.1">
    <property type="nucleotide sequence ID" value="NZ_CAUWCU010000007.1"/>
</dbReference>
<dbReference type="PIRSF" id="PIRSF000513">
    <property type="entry name" value="Thz_kinase"/>
    <property type="match status" value="1"/>
</dbReference>
<proteinExistence type="inferred from homology"/>
<evidence type="ECO:0000256" key="3">
    <source>
        <dbReference type="ARBA" id="ARBA00004868"/>
    </source>
</evidence>
<dbReference type="Gene3D" id="3.40.1190.20">
    <property type="match status" value="1"/>
</dbReference>
<keyword evidence="10 11" id="KW-0784">Thiamine biosynthesis</keyword>
<protein>
    <recommendedName>
        <fullName evidence="11">Hydroxyethylthiazole kinase</fullName>
        <ecNumber evidence="11">2.7.1.50</ecNumber>
    </recommendedName>
    <alternativeName>
        <fullName evidence="11">4-methyl-5-beta-hydroxyethylthiazole kinase</fullName>
        <shortName evidence="11">TH kinase</shortName>
        <shortName evidence="11">Thz kinase</shortName>
    </alternativeName>
</protein>
<comment type="catalytic activity">
    <reaction evidence="1 11">
        <text>5-(2-hydroxyethyl)-4-methylthiazole + ATP = 4-methyl-5-(2-phosphooxyethyl)-thiazole + ADP + H(+)</text>
        <dbReference type="Rhea" id="RHEA:24212"/>
        <dbReference type="ChEBI" id="CHEBI:15378"/>
        <dbReference type="ChEBI" id="CHEBI:17957"/>
        <dbReference type="ChEBI" id="CHEBI:30616"/>
        <dbReference type="ChEBI" id="CHEBI:58296"/>
        <dbReference type="ChEBI" id="CHEBI:456216"/>
        <dbReference type="EC" id="2.7.1.50"/>
    </reaction>
</comment>
<dbReference type="KEGG" id="obj:EIO64_10425"/>
<comment type="cofactor">
    <cofactor evidence="2 11">
        <name>Mg(2+)</name>
        <dbReference type="ChEBI" id="CHEBI:18420"/>
    </cofactor>
</comment>
<feature type="binding site" evidence="11">
    <location>
        <position position="115"/>
    </location>
    <ligand>
        <name>ATP</name>
        <dbReference type="ChEBI" id="CHEBI:30616"/>
    </ligand>
</feature>
<evidence type="ECO:0000313" key="12">
    <source>
        <dbReference type="EMBL" id="QCI59582.1"/>
    </source>
</evidence>
<evidence type="ECO:0000256" key="9">
    <source>
        <dbReference type="ARBA" id="ARBA00022842"/>
    </source>
</evidence>
<dbReference type="AlphaFoldDB" id="A0A4D7B066"/>
<dbReference type="GO" id="GO:0009228">
    <property type="term" value="P:thiamine biosynthetic process"/>
    <property type="evidence" value="ECO:0007669"/>
    <property type="project" value="UniProtKB-KW"/>
</dbReference>
<keyword evidence="7 11" id="KW-0418">Kinase</keyword>